<dbReference type="Proteomes" id="UP000001302">
    <property type="component" value="Chromosome"/>
</dbReference>
<dbReference type="GO" id="GO:0015344">
    <property type="term" value="F:siderophore uptake transmembrane transporter activity"/>
    <property type="evidence" value="ECO:0007669"/>
    <property type="project" value="TreeGrafter"/>
</dbReference>
<comment type="subcellular location">
    <subcellularLocation>
        <location evidence="1 12">Cell outer membrane</location>
        <topology evidence="1 12">Multi-pass membrane protein</topology>
    </subcellularLocation>
</comment>
<dbReference type="EMBL" id="CP002156">
    <property type="protein sequence ID" value="ADM09789.1"/>
    <property type="molecule type" value="Genomic_DNA"/>
</dbReference>
<evidence type="ECO:0000256" key="6">
    <source>
        <dbReference type="ARBA" id="ARBA00022729"/>
    </source>
</evidence>
<evidence type="ECO:0000256" key="12">
    <source>
        <dbReference type="PROSITE-ProRule" id="PRU01360"/>
    </source>
</evidence>
<dbReference type="HOGENOM" id="CLU_017621_1_0_5"/>
<feature type="chain" id="PRO_5003140513" evidence="13">
    <location>
        <begin position="27"/>
        <end position="781"/>
    </location>
</feature>
<accession>E0TBR8</accession>
<reference evidence="16" key="1">
    <citation type="submission" date="2010-08" db="EMBL/GenBank/DDBJ databases">
        <title>Genome sequence of Parvularcula bermudensis HTCC2503.</title>
        <authorList>
            <person name="Kang D.-M."/>
            <person name="Oh H.-M."/>
            <person name="Cho J.-C."/>
        </authorList>
    </citation>
    <scope>NUCLEOTIDE SEQUENCE [LARGE SCALE GENOMIC DNA]</scope>
    <source>
        <strain evidence="16">ATCC BAA-594 / HTCC2503 / KCTC 12087</strain>
    </source>
</reference>
<evidence type="ECO:0000256" key="7">
    <source>
        <dbReference type="ARBA" id="ARBA00023004"/>
    </source>
</evidence>
<keyword evidence="4" id="KW-0410">Iron transport</keyword>
<keyword evidence="5 12" id="KW-0812">Transmembrane</keyword>
<dbReference type="KEGG" id="pbr:PB2503_08669"/>
<gene>
    <name evidence="15" type="ordered locus">PB2503_08669</name>
</gene>
<evidence type="ECO:0000313" key="16">
    <source>
        <dbReference type="Proteomes" id="UP000001302"/>
    </source>
</evidence>
<feature type="signal peptide" evidence="13">
    <location>
        <begin position="1"/>
        <end position="26"/>
    </location>
</feature>
<organism evidence="15 16">
    <name type="scientific">Parvularcula bermudensis (strain ATCC BAA-594 / HTCC2503 / KCTC 12087)</name>
    <dbReference type="NCBI Taxonomy" id="314260"/>
    <lineage>
        <taxon>Bacteria</taxon>
        <taxon>Pseudomonadati</taxon>
        <taxon>Pseudomonadota</taxon>
        <taxon>Alphaproteobacteria</taxon>
        <taxon>Parvularculales</taxon>
        <taxon>Parvularculaceae</taxon>
        <taxon>Parvularcula</taxon>
    </lineage>
</organism>
<keyword evidence="3 12" id="KW-1134">Transmembrane beta strand</keyword>
<keyword evidence="2 12" id="KW-0813">Transport</keyword>
<evidence type="ECO:0000256" key="3">
    <source>
        <dbReference type="ARBA" id="ARBA00022452"/>
    </source>
</evidence>
<dbReference type="STRING" id="314260.PB2503_08669"/>
<keyword evidence="9" id="KW-0798">TonB box</keyword>
<dbReference type="PANTHER" id="PTHR32552">
    <property type="entry name" value="FERRICHROME IRON RECEPTOR-RELATED"/>
    <property type="match status" value="1"/>
</dbReference>
<sequence length="781" mass="85234">MQKSISSGYMLSCAAFAILATPMAAAAQTMPEATAAGATQEDKVIVTGRRVSGVFDAIGADQASVTVGVTREELLSAPAGISGLKMLETLPGFNVQTDGALGLYEFGNSVSVRAFRLPQIGFVLDGVPMGRSDAFGGSPIFRYVDNENLGSVIASPGAGDVSLPSYSSLGPIVSYNTTDPAEEFGGVLQYTIGDFDLERSFIKLETGRIGGFTGYISRSKTDSNLWRGPGSIDREHIEAKAKYEFDDDTYLRAIYVANDFFDYDSPSGTEATFDANYGYAYLATVPNDCIEPDPGVFDYNGDGTIDGDDFTPVFTQGSCTQYFEDRINVRQDALYGVTFATDITPSVDLVLTSYFEDKDGFGVSPDSYSNSRGIYVDQAAAGLPVTHPRGVQYGLSEVGGERLGILGGVSVEAGNHLIELGGWYEDEFYNRTQLRLNNSGGSADGEVLFDEVAYFRRNYQSVRQTTQFYVKDTISLLQDQLTLEVGVKSLNIEYTLDGYRDYADYEIDGMPGYGPQYVEAEYEDNFLPMVGAVYRLTPTEQLFASYAQNYALPQGADSVFSTAVSFDAPPPAAEESENFEIGIRTNRPQFYGTAALYYTTFDNRLVQGNVLNPATNEPEAFYINAGETEAYGFELAGVYQPALFEDLLYFNANLTLNRATTKDGFSGNEAGSLLADSPQILFTGGMTYEPTDWAVANLSLKYTGERYADYNEQFEIDPFTVVSGYLDLGGPNSFGVPENVSLRFNVDNLLDEEALSFVFAGSPFYRPLNPRTFQATLRVEY</sequence>
<dbReference type="SUPFAM" id="SSF56935">
    <property type="entry name" value="Porins"/>
    <property type="match status" value="1"/>
</dbReference>
<dbReference type="InterPro" id="IPR000531">
    <property type="entry name" value="Beta-barrel_TonB"/>
</dbReference>
<keyword evidence="7" id="KW-0408">Iron</keyword>
<name>E0TBR8_PARBH</name>
<evidence type="ECO:0000256" key="1">
    <source>
        <dbReference type="ARBA" id="ARBA00004571"/>
    </source>
</evidence>
<comment type="similarity">
    <text evidence="12">Belongs to the TonB-dependent receptor family.</text>
</comment>
<keyword evidence="15" id="KW-0675">Receptor</keyword>
<evidence type="ECO:0000313" key="15">
    <source>
        <dbReference type="EMBL" id="ADM09789.1"/>
    </source>
</evidence>
<dbReference type="InterPro" id="IPR039426">
    <property type="entry name" value="TonB-dep_rcpt-like"/>
</dbReference>
<proteinExistence type="inferred from homology"/>
<dbReference type="GO" id="GO:0009279">
    <property type="term" value="C:cell outer membrane"/>
    <property type="evidence" value="ECO:0007669"/>
    <property type="project" value="UniProtKB-SubCell"/>
</dbReference>
<evidence type="ECO:0000256" key="10">
    <source>
        <dbReference type="ARBA" id="ARBA00023136"/>
    </source>
</evidence>
<dbReference type="Pfam" id="PF00593">
    <property type="entry name" value="TonB_dep_Rec_b-barrel"/>
    <property type="match status" value="1"/>
</dbReference>
<feature type="domain" description="TonB-dependent receptor-like beta-barrel" evidence="14">
    <location>
        <begin position="272"/>
        <end position="749"/>
    </location>
</feature>
<dbReference type="AlphaFoldDB" id="E0TBR8"/>
<dbReference type="InterPro" id="IPR018247">
    <property type="entry name" value="EF_Hand_1_Ca_BS"/>
</dbReference>
<dbReference type="InterPro" id="IPR037066">
    <property type="entry name" value="Plug_dom_sf"/>
</dbReference>
<dbReference type="PROSITE" id="PS00018">
    <property type="entry name" value="EF_HAND_1"/>
    <property type="match status" value="1"/>
</dbReference>
<protein>
    <submittedName>
        <fullName evidence="15">TonB-dependent receptor</fullName>
    </submittedName>
</protein>
<dbReference type="Gene3D" id="2.170.130.10">
    <property type="entry name" value="TonB-dependent receptor, plug domain"/>
    <property type="match status" value="1"/>
</dbReference>
<evidence type="ECO:0000259" key="14">
    <source>
        <dbReference type="Pfam" id="PF00593"/>
    </source>
</evidence>
<keyword evidence="11 12" id="KW-0998">Cell outer membrane</keyword>
<keyword evidence="10 12" id="KW-0472">Membrane</keyword>
<keyword evidence="6 13" id="KW-0732">Signal</keyword>
<evidence type="ECO:0000256" key="11">
    <source>
        <dbReference type="ARBA" id="ARBA00023237"/>
    </source>
</evidence>
<dbReference type="PROSITE" id="PS52016">
    <property type="entry name" value="TONB_DEPENDENT_REC_3"/>
    <property type="match status" value="1"/>
</dbReference>
<dbReference type="Gene3D" id="2.40.170.20">
    <property type="entry name" value="TonB-dependent receptor, beta-barrel domain"/>
    <property type="match status" value="1"/>
</dbReference>
<evidence type="ECO:0000256" key="9">
    <source>
        <dbReference type="ARBA" id="ARBA00023077"/>
    </source>
</evidence>
<evidence type="ECO:0000256" key="4">
    <source>
        <dbReference type="ARBA" id="ARBA00022496"/>
    </source>
</evidence>
<evidence type="ECO:0000256" key="8">
    <source>
        <dbReference type="ARBA" id="ARBA00023065"/>
    </source>
</evidence>
<dbReference type="InterPro" id="IPR036942">
    <property type="entry name" value="Beta-barrel_TonB_sf"/>
</dbReference>
<evidence type="ECO:0000256" key="13">
    <source>
        <dbReference type="SAM" id="SignalP"/>
    </source>
</evidence>
<dbReference type="eggNOG" id="COG4772">
    <property type="taxonomic scope" value="Bacteria"/>
</dbReference>
<evidence type="ECO:0000256" key="5">
    <source>
        <dbReference type="ARBA" id="ARBA00022692"/>
    </source>
</evidence>
<evidence type="ECO:0000256" key="2">
    <source>
        <dbReference type="ARBA" id="ARBA00022448"/>
    </source>
</evidence>
<dbReference type="PANTHER" id="PTHR32552:SF89">
    <property type="entry name" value="CATECHOLATE SIDEROPHORE RECEPTOR FIU"/>
    <property type="match status" value="1"/>
</dbReference>
<keyword evidence="8" id="KW-0406">Ion transport</keyword>
<keyword evidence="16" id="KW-1185">Reference proteome</keyword>
<reference evidence="15 16" key="2">
    <citation type="journal article" date="2011" name="J. Bacteriol.">
        <title>Complete genome sequence of strain HTCC2503T of Parvularcula bermudensis, the type species of the order "Parvularculales" in the class Alphaproteobacteria.</title>
        <authorList>
            <person name="Oh H.M."/>
            <person name="Kang I."/>
            <person name="Vergin K.L."/>
            <person name="Kang D."/>
            <person name="Rhee K.H."/>
            <person name="Giovannoni S.J."/>
            <person name="Cho J.C."/>
        </authorList>
    </citation>
    <scope>NUCLEOTIDE SEQUENCE [LARGE SCALE GENOMIC DNA]</scope>
    <source>
        <strain evidence="16">ATCC BAA-594 / HTCC2503 / KCTC 12087</strain>
    </source>
</reference>